<keyword evidence="6" id="KW-0067">ATP-binding</keyword>
<dbReference type="InterPro" id="IPR032807">
    <property type="entry name" value="GNVR"/>
</dbReference>
<sequence>MKNNNKALEFKKAKSGFMDVGVDPGAILKILSKNWYFFAVSIVLAIIGARYYIMHTMPVYRVYTSVLIYEEESNTGNDNDELLKGLGLPGGMRNLENQIKIITSRELTERAVRGLGFEIEYYYKTVRNQIPLYPDIPIEIKYSGKNPLPHNVELGVHYIANDDFKLYSEAQGLDIRAKFGETIRFPDGDIIIICNNKDWFKEHQDIDLNFVVHSPERLVKYFNSRINVDMLTRSGSILEISMNGVNREQDVDFLNELTAVFQDLSLEKKNMEANRRIEFIENQLVEIRDSLVITENRLTQFRSAHRVMDLSVQGQAIISQVTTLENEKARLSLEANYYDYLADYLEKDKTGELPMVPISMGIEDPALTSLVTELANLKEQLGGAGAGEKNPLQNLLNQRMRSKKEELMETLNGLRRANNLATRENNERLSRINSQASALPVTERQMLGIERKFKLNDDIYTFLLQKMSELQMQKASNRPDNEVIDPASVMYSQMVAPNATMIYFIALFLGGAVPMLYFYLVFALNNRFRNEDIARLGDLPVVGNIPHIKGNTFTDIFESPDSVIAESYRLVRSRLQFVTDEKKNPVVLVTSPMPGDGKTLTAINLAAVYSLLGKKTVLVGFDLRNPKFARAFDLTKEYGVSTYLIGENKVDDIIQETFHANLSVISSGPIPPNPSELTASVATAKLFGELKARFDYIIVDSAPIGLISDTHHLTAHVDSVLMVVRMNKTQKDMMKQALEECLSGNDHVSVLINDADMKPKRYGYGKKYGYIKETKKSKKAI</sequence>
<dbReference type="OrthoDB" id="9794577at2"/>
<protein>
    <recommendedName>
        <fullName evidence="2">non-specific protein-tyrosine kinase</fullName>
        <ecNumber evidence="2">2.7.10.2</ecNumber>
    </recommendedName>
</protein>
<dbReference type="InterPro" id="IPR050445">
    <property type="entry name" value="Bact_polysacc_biosynth/exp"/>
</dbReference>
<dbReference type="InterPro" id="IPR027417">
    <property type="entry name" value="P-loop_NTPase"/>
</dbReference>
<dbReference type="RefSeq" id="WP_142532350.1">
    <property type="nucleotide sequence ID" value="NZ_FXTB01000002.1"/>
</dbReference>
<dbReference type="CDD" id="cd05387">
    <property type="entry name" value="BY-kinase"/>
    <property type="match status" value="1"/>
</dbReference>
<evidence type="ECO:0000256" key="9">
    <source>
        <dbReference type="SAM" id="Coils"/>
    </source>
</evidence>
<evidence type="ECO:0000256" key="4">
    <source>
        <dbReference type="ARBA" id="ARBA00022741"/>
    </source>
</evidence>
<keyword evidence="14" id="KW-1185">Reference proteome</keyword>
<keyword evidence="9" id="KW-0175">Coiled coil</keyword>
<comment type="similarity">
    <text evidence="1">Belongs to the CpsD/CapB family.</text>
</comment>
<name>A0A521BS06_SACCC</name>
<dbReference type="Gene3D" id="3.40.50.300">
    <property type="entry name" value="P-loop containing nucleotide triphosphate hydrolases"/>
    <property type="match status" value="1"/>
</dbReference>
<dbReference type="Pfam" id="PF13807">
    <property type="entry name" value="GNVR"/>
    <property type="match status" value="1"/>
</dbReference>
<feature type="transmembrane region" description="Helical" evidence="10">
    <location>
        <begin position="500"/>
        <end position="522"/>
    </location>
</feature>
<evidence type="ECO:0000256" key="1">
    <source>
        <dbReference type="ARBA" id="ARBA00007316"/>
    </source>
</evidence>
<dbReference type="InterPro" id="IPR005702">
    <property type="entry name" value="Wzc-like_C"/>
</dbReference>
<dbReference type="EC" id="2.7.10.2" evidence="2"/>
<dbReference type="GO" id="GO:0005886">
    <property type="term" value="C:plasma membrane"/>
    <property type="evidence" value="ECO:0007669"/>
    <property type="project" value="TreeGrafter"/>
</dbReference>
<comment type="catalytic activity">
    <reaction evidence="8">
        <text>L-tyrosyl-[protein] + ATP = O-phospho-L-tyrosyl-[protein] + ADP + H(+)</text>
        <dbReference type="Rhea" id="RHEA:10596"/>
        <dbReference type="Rhea" id="RHEA-COMP:10136"/>
        <dbReference type="Rhea" id="RHEA-COMP:20101"/>
        <dbReference type="ChEBI" id="CHEBI:15378"/>
        <dbReference type="ChEBI" id="CHEBI:30616"/>
        <dbReference type="ChEBI" id="CHEBI:46858"/>
        <dbReference type="ChEBI" id="CHEBI:61978"/>
        <dbReference type="ChEBI" id="CHEBI:456216"/>
        <dbReference type="EC" id="2.7.10.2"/>
    </reaction>
</comment>
<dbReference type="InterPro" id="IPR025669">
    <property type="entry name" value="AAA_dom"/>
</dbReference>
<gene>
    <name evidence="13" type="ORF">SAMN06265379_10227</name>
</gene>
<evidence type="ECO:0000256" key="5">
    <source>
        <dbReference type="ARBA" id="ARBA00022777"/>
    </source>
</evidence>
<dbReference type="PANTHER" id="PTHR32309">
    <property type="entry name" value="TYROSINE-PROTEIN KINASE"/>
    <property type="match status" value="1"/>
</dbReference>
<feature type="domain" description="AAA" evidence="11">
    <location>
        <begin position="595"/>
        <end position="728"/>
    </location>
</feature>
<keyword evidence="3" id="KW-0808">Transferase</keyword>
<feature type="transmembrane region" description="Helical" evidence="10">
    <location>
        <begin position="35"/>
        <end position="53"/>
    </location>
</feature>
<dbReference type="EMBL" id="FXTB01000002">
    <property type="protein sequence ID" value="SMO49903.1"/>
    <property type="molecule type" value="Genomic_DNA"/>
</dbReference>
<organism evidence="13 14">
    <name type="scientific">Saccharicrinis carchari</name>
    <dbReference type="NCBI Taxonomy" id="1168039"/>
    <lineage>
        <taxon>Bacteria</taxon>
        <taxon>Pseudomonadati</taxon>
        <taxon>Bacteroidota</taxon>
        <taxon>Bacteroidia</taxon>
        <taxon>Marinilabiliales</taxon>
        <taxon>Marinilabiliaceae</taxon>
        <taxon>Saccharicrinis</taxon>
    </lineage>
</organism>
<dbReference type="NCBIfam" id="TIGR01007">
    <property type="entry name" value="eps_fam"/>
    <property type="match status" value="1"/>
</dbReference>
<evidence type="ECO:0000259" key="11">
    <source>
        <dbReference type="Pfam" id="PF13614"/>
    </source>
</evidence>
<feature type="domain" description="Tyrosine-protein kinase G-rich" evidence="12">
    <location>
        <begin position="442"/>
        <end position="518"/>
    </location>
</feature>
<keyword evidence="10" id="KW-0812">Transmembrane</keyword>
<keyword evidence="7" id="KW-0829">Tyrosine-protein kinase</keyword>
<evidence type="ECO:0000256" key="7">
    <source>
        <dbReference type="ARBA" id="ARBA00023137"/>
    </source>
</evidence>
<evidence type="ECO:0000313" key="13">
    <source>
        <dbReference type="EMBL" id="SMO49903.1"/>
    </source>
</evidence>
<keyword evidence="4" id="KW-0547">Nucleotide-binding</keyword>
<keyword evidence="10" id="KW-0472">Membrane</keyword>
<dbReference type="Proteomes" id="UP000319040">
    <property type="component" value="Unassembled WGS sequence"/>
</dbReference>
<proteinExistence type="inferred from homology"/>
<dbReference type="PANTHER" id="PTHR32309:SF13">
    <property type="entry name" value="FERRIC ENTEROBACTIN TRANSPORT PROTEIN FEPE"/>
    <property type="match status" value="1"/>
</dbReference>
<keyword evidence="10" id="KW-1133">Transmembrane helix</keyword>
<accession>A0A521BS06</accession>
<evidence type="ECO:0000313" key="14">
    <source>
        <dbReference type="Proteomes" id="UP000319040"/>
    </source>
</evidence>
<dbReference type="AlphaFoldDB" id="A0A521BS06"/>
<evidence type="ECO:0000256" key="10">
    <source>
        <dbReference type="SAM" id="Phobius"/>
    </source>
</evidence>
<evidence type="ECO:0000256" key="3">
    <source>
        <dbReference type="ARBA" id="ARBA00022679"/>
    </source>
</evidence>
<evidence type="ECO:0000256" key="8">
    <source>
        <dbReference type="ARBA" id="ARBA00051245"/>
    </source>
</evidence>
<evidence type="ECO:0000256" key="2">
    <source>
        <dbReference type="ARBA" id="ARBA00011903"/>
    </source>
</evidence>
<dbReference type="GO" id="GO:0005524">
    <property type="term" value="F:ATP binding"/>
    <property type="evidence" value="ECO:0007669"/>
    <property type="project" value="UniProtKB-KW"/>
</dbReference>
<dbReference type="GO" id="GO:0004715">
    <property type="term" value="F:non-membrane spanning protein tyrosine kinase activity"/>
    <property type="evidence" value="ECO:0007669"/>
    <property type="project" value="UniProtKB-EC"/>
</dbReference>
<feature type="coiled-coil region" evidence="9">
    <location>
        <begin position="397"/>
        <end position="424"/>
    </location>
</feature>
<evidence type="ECO:0000259" key="12">
    <source>
        <dbReference type="Pfam" id="PF13807"/>
    </source>
</evidence>
<dbReference type="SUPFAM" id="SSF52540">
    <property type="entry name" value="P-loop containing nucleoside triphosphate hydrolases"/>
    <property type="match status" value="1"/>
</dbReference>
<dbReference type="Pfam" id="PF13614">
    <property type="entry name" value="AAA_31"/>
    <property type="match status" value="1"/>
</dbReference>
<keyword evidence="5" id="KW-0418">Kinase</keyword>
<reference evidence="13 14" key="1">
    <citation type="submission" date="2017-05" db="EMBL/GenBank/DDBJ databases">
        <authorList>
            <person name="Varghese N."/>
            <person name="Submissions S."/>
        </authorList>
    </citation>
    <scope>NUCLEOTIDE SEQUENCE [LARGE SCALE GENOMIC DNA]</scope>
    <source>
        <strain evidence="13 14">DSM 27040</strain>
    </source>
</reference>
<evidence type="ECO:0000256" key="6">
    <source>
        <dbReference type="ARBA" id="ARBA00022840"/>
    </source>
</evidence>
<feature type="coiled-coil region" evidence="9">
    <location>
        <begin position="254"/>
        <end position="297"/>
    </location>
</feature>